<dbReference type="InterPro" id="IPR043519">
    <property type="entry name" value="NT_sf"/>
</dbReference>
<evidence type="ECO:0000259" key="8">
    <source>
        <dbReference type="Pfam" id="PF08335"/>
    </source>
</evidence>
<keyword evidence="1" id="KW-0808">Transferase</keyword>
<evidence type="ECO:0000256" key="3">
    <source>
        <dbReference type="ARBA" id="ARBA00022741"/>
    </source>
</evidence>
<dbReference type="InterPro" id="IPR013546">
    <property type="entry name" value="PII_UdlTrfase/GS_AdlTrfase"/>
</dbReference>
<dbReference type="Pfam" id="PF08335">
    <property type="entry name" value="GlnD_UR_UTase"/>
    <property type="match status" value="1"/>
</dbReference>
<dbReference type="SUPFAM" id="SSF81593">
    <property type="entry name" value="Nucleotidyltransferase substrate binding subunit/domain"/>
    <property type="match status" value="1"/>
</dbReference>
<dbReference type="CDD" id="cd05401">
    <property type="entry name" value="NT_GlnE_GlnD_like"/>
    <property type="match status" value="1"/>
</dbReference>
<feature type="domain" description="PII-uridylyltransferase/Glutamine-synthetase adenylyltransferase" evidence="8">
    <location>
        <begin position="117"/>
        <end position="213"/>
    </location>
</feature>
<feature type="domain" description="Glutamate-ammonia ligase adenylyltransferase repeated" evidence="7">
    <location>
        <begin position="16"/>
        <end position="95"/>
    </location>
</feature>
<name>A0A455UEK4_9GAMM</name>
<dbReference type="EMBL" id="AP019514">
    <property type="protein sequence ID" value="BBI64077.1"/>
    <property type="molecule type" value="Genomic_DNA"/>
</dbReference>
<evidence type="ECO:0000256" key="5">
    <source>
        <dbReference type="ARBA" id="ARBA00022842"/>
    </source>
</evidence>
<evidence type="ECO:0000256" key="6">
    <source>
        <dbReference type="ARBA" id="ARBA00023268"/>
    </source>
</evidence>
<dbReference type="GO" id="GO:0005524">
    <property type="term" value="F:ATP binding"/>
    <property type="evidence" value="ECO:0007669"/>
    <property type="project" value="UniProtKB-KW"/>
</dbReference>
<dbReference type="Pfam" id="PF03710">
    <property type="entry name" value="GlnE"/>
    <property type="match status" value="1"/>
</dbReference>
<keyword evidence="4" id="KW-0067">ATP-binding</keyword>
<dbReference type="KEGG" id="hsr:HSBAA_53830"/>
<evidence type="ECO:0000256" key="1">
    <source>
        <dbReference type="ARBA" id="ARBA00022679"/>
    </source>
</evidence>
<evidence type="ECO:0008006" key="11">
    <source>
        <dbReference type="Google" id="ProtNLM"/>
    </source>
</evidence>
<dbReference type="Gene3D" id="3.30.460.10">
    <property type="entry name" value="Beta Polymerase, domain 2"/>
    <property type="match status" value="1"/>
</dbReference>
<evidence type="ECO:0000313" key="10">
    <source>
        <dbReference type="Proteomes" id="UP000320231"/>
    </source>
</evidence>
<protein>
    <recommendedName>
        <fullName evidence="11">Glutamate-ammonia ligase adenylyltransferase repeated domain-containing protein</fullName>
    </recommendedName>
</protein>
<sequence length="214" mass="24003">MLKAPPTAHGLSIRRYFFTRLGQRIIHLLTAVTPTGTLYEVDMRLRPSGNSGLLVTSLKAFAEYQRQNAWTWEHQALVRARVVAGSHTLAEKFNQLRGDILSTARDKSVLREEVVKMRQKMRVHLGSKPTADAFNIKHDAGGMVDIEFLCQYAVLALANQTPSLLTYSDNIRILESLTESGHLPAEEAERLREAYLAYRSATHRAALTGEKSTQ</sequence>
<reference evidence="9 10" key="1">
    <citation type="journal article" date="2019" name="Microbiol. Resour. Announc.">
        <title>Complete Genome Sequence of Halomonas sulfidaeris Strain Esulfide1 Isolated from a Metal Sulfide Rock at a Depth of 2,200 Meters, Obtained Using Nanopore Sequencing.</title>
        <authorList>
            <person name="Saito M."/>
            <person name="Nishigata A."/>
            <person name="Galipon J."/>
            <person name="Arakawa K."/>
        </authorList>
    </citation>
    <scope>NUCLEOTIDE SEQUENCE [LARGE SCALE GENOMIC DNA]</scope>
    <source>
        <strain evidence="9 10">ATCC BAA-803</strain>
    </source>
</reference>
<gene>
    <name evidence="9" type="ORF">HSBAA_53830</name>
</gene>
<keyword evidence="2" id="KW-0548">Nucleotidyltransferase</keyword>
<dbReference type="InterPro" id="IPR023057">
    <property type="entry name" value="GlnE"/>
</dbReference>
<keyword evidence="3" id="KW-0547">Nucleotide-binding</keyword>
<dbReference type="GO" id="GO:0008882">
    <property type="term" value="F:[glutamate-ammonia-ligase] adenylyltransferase activity"/>
    <property type="evidence" value="ECO:0007669"/>
    <property type="project" value="InterPro"/>
</dbReference>
<proteinExistence type="predicted"/>
<dbReference type="AlphaFoldDB" id="A0A455UEK4"/>
<evidence type="ECO:0000256" key="4">
    <source>
        <dbReference type="ARBA" id="ARBA00022840"/>
    </source>
</evidence>
<evidence type="ECO:0000256" key="2">
    <source>
        <dbReference type="ARBA" id="ARBA00022695"/>
    </source>
</evidence>
<dbReference type="PANTHER" id="PTHR30621:SF0">
    <property type="entry name" value="BIFUNCTIONAL GLUTAMINE SYNTHETASE ADENYLYLTRANSFERASE_ADENYLYL-REMOVING ENZYME"/>
    <property type="match status" value="1"/>
</dbReference>
<dbReference type="Proteomes" id="UP000320231">
    <property type="component" value="Chromosome"/>
</dbReference>
<keyword evidence="5" id="KW-0460">Magnesium</keyword>
<accession>A0A455UEK4</accession>
<dbReference type="PANTHER" id="PTHR30621">
    <property type="entry name" value="GLUTAMINE SYNTHETASE ADENYLYLTRANSFERASE"/>
    <property type="match status" value="1"/>
</dbReference>
<dbReference type="SUPFAM" id="SSF81301">
    <property type="entry name" value="Nucleotidyltransferase"/>
    <property type="match status" value="1"/>
</dbReference>
<dbReference type="Gene3D" id="1.20.120.330">
    <property type="entry name" value="Nucleotidyltransferases domain 2"/>
    <property type="match status" value="1"/>
</dbReference>
<evidence type="ECO:0000313" key="9">
    <source>
        <dbReference type="EMBL" id="BBI64077.1"/>
    </source>
</evidence>
<evidence type="ECO:0000259" key="7">
    <source>
        <dbReference type="Pfam" id="PF03710"/>
    </source>
</evidence>
<dbReference type="GO" id="GO:0000820">
    <property type="term" value="P:regulation of glutamine family amino acid metabolic process"/>
    <property type="evidence" value="ECO:0007669"/>
    <property type="project" value="TreeGrafter"/>
</dbReference>
<organism evidence="9 10">
    <name type="scientific">Vreelandella sulfidaeris</name>
    <dbReference type="NCBI Taxonomy" id="115553"/>
    <lineage>
        <taxon>Bacteria</taxon>
        <taxon>Pseudomonadati</taxon>
        <taxon>Pseudomonadota</taxon>
        <taxon>Gammaproteobacteria</taxon>
        <taxon>Oceanospirillales</taxon>
        <taxon>Halomonadaceae</taxon>
        <taxon>Vreelandella</taxon>
    </lineage>
</organism>
<dbReference type="InterPro" id="IPR005190">
    <property type="entry name" value="GlnE_rpt_dom"/>
</dbReference>
<keyword evidence="6" id="KW-0511">Multifunctional enzyme</keyword>
<dbReference type="GO" id="GO:0005829">
    <property type="term" value="C:cytosol"/>
    <property type="evidence" value="ECO:0007669"/>
    <property type="project" value="TreeGrafter"/>
</dbReference>